<feature type="domain" description="LPS-assembly protein LptD central" evidence="2">
    <location>
        <begin position="286"/>
        <end position="760"/>
    </location>
</feature>
<reference evidence="3 4" key="1">
    <citation type="submission" date="2014-09" db="EMBL/GenBank/DDBJ databases">
        <title>Alistipes sp. 627, sp. nov., a novel member of the family Rikenellaceae isolated from human faeces.</title>
        <authorList>
            <person name="Shkoporov A.N."/>
            <person name="Chaplin A.V."/>
            <person name="Motuzova O.V."/>
            <person name="Kafarskaia L.I."/>
            <person name="Khokhlova E.V."/>
            <person name="Efimov B.A."/>
        </authorList>
    </citation>
    <scope>NUCLEOTIDE SEQUENCE [LARGE SCALE GENOMIC DNA]</scope>
    <source>
        <strain evidence="3 4">627</strain>
    </source>
</reference>
<evidence type="ECO:0000256" key="1">
    <source>
        <dbReference type="SAM" id="MobiDB-lite"/>
    </source>
</evidence>
<dbReference type="InterPro" id="IPR050218">
    <property type="entry name" value="LptD"/>
</dbReference>
<evidence type="ECO:0000259" key="2">
    <source>
        <dbReference type="Pfam" id="PF19838"/>
    </source>
</evidence>
<dbReference type="PANTHER" id="PTHR30189">
    <property type="entry name" value="LPS-ASSEMBLY PROTEIN"/>
    <property type="match status" value="1"/>
</dbReference>
<dbReference type="Proteomes" id="UP000030889">
    <property type="component" value="Unassembled WGS sequence"/>
</dbReference>
<dbReference type="Pfam" id="PF19838">
    <property type="entry name" value="LptD_2"/>
    <property type="match status" value="1"/>
</dbReference>
<keyword evidence="4" id="KW-1185">Reference proteome</keyword>
<dbReference type="RefSeq" id="WP_035472195.1">
    <property type="nucleotide sequence ID" value="NZ_JRGF01000003.1"/>
</dbReference>
<dbReference type="PANTHER" id="PTHR30189:SF1">
    <property type="entry name" value="LPS-ASSEMBLY PROTEIN LPTD"/>
    <property type="match status" value="1"/>
</dbReference>
<feature type="region of interest" description="Disordered" evidence="1">
    <location>
        <begin position="48"/>
        <end position="94"/>
    </location>
</feature>
<protein>
    <recommendedName>
        <fullName evidence="2">LPS-assembly protein LptD central domain-containing protein</fullName>
    </recommendedName>
</protein>
<sequence>MVKRALKYAAALLAASLAIQMVFGAGLRSGSHAPRFGILGTLRDSLPDSIPSPAALPPQGDASSPVPPAGQDTETERDSVRPTAPQTLRQLGTVRQQPLPENYTALDSMVLFPDYIPPEERGPQDTARHDSVRVNNFLDDVISGKNKDSLVYRPKEKLVYIYNSGDVTYGNMNMQADFMRVELDTKQMYATGVSDTLGNRTRPVFVEGGSTFTMDTILYNFKSGKAKIKGVATQEGEGFLLGDDVKKMPDNSINISSGKYTTCDQTDHPHFYLGLTKAKVIPQKKVIIGPAYLVMEDVPLPIAVPEGFFPLTQGRSSGIIIPSYGEETTRGFFLRDGGYYWAASEHMDLTLLGSIYTYGSWELSAESRYVQRYKYSGRISGRYAKTVIGEPGDANYVNSPSFQLQWTHQQDPKFNPGSTFSASVNFATSGFRQYASTSLNDYVSTTTESSISYGKSWAGTPFSLQISMRASVNSRDSTIQLTLPSATFNMSKVFPFRRKNAVGKQRWYEKISVSYTGSLTNSVKAKEDELLSPDIFDKMVNGIQHKIPVSTSFNLFNYINVSPSFNYNAVWLFREVTQAYDPDAENHLRRDTTYGFHHLNDYNFNVSANTKVYGTYDFTRYEKFPLKMLRHTITPTIGFRYTPNFGSPTYGYWEPYQTSEDGKIDYYSPYSGNAYSVPSRSSHAASLTFSVAQTLEAKVASKRDTSGMKKVKIIDNFSFSGSYNFLADSMKLSTIPLSLRMTIPGLKNFGINISATLDPYDIGIGANGQLTRINKLMIANGKGLGRITNASTSIGYTFNSGQSNQTGQPAINNSINTQADLLNPFYFDPDNPIDPLLRRQMMSATYYDFSIPWNLTFNYSISYSNQLARKNIVQTLSYSGSVNLTPKWGITLTGGFDFETGKLTTGVFTLTRDLHCWQMSFSWVPTGARKSWQFNISVKAAALQDLKYDKHSSYLDNIDWGE</sequence>
<feature type="compositionally biased region" description="Polar residues" evidence="1">
    <location>
        <begin position="84"/>
        <end position="94"/>
    </location>
</feature>
<accession>A0ABR4YKI7</accession>
<evidence type="ECO:0000313" key="4">
    <source>
        <dbReference type="Proteomes" id="UP000030889"/>
    </source>
</evidence>
<name>A0ABR4YKI7_9BACT</name>
<dbReference type="EMBL" id="JRGF01000003">
    <property type="protein sequence ID" value="KHE42627.1"/>
    <property type="molecule type" value="Genomic_DNA"/>
</dbReference>
<gene>
    <name evidence="3" type="ORF">LG35_03290</name>
</gene>
<dbReference type="InterPro" id="IPR045659">
    <property type="entry name" value="LptD_2"/>
</dbReference>
<proteinExistence type="predicted"/>
<evidence type="ECO:0000313" key="3">
    <source>
        <dbReference type="EMBL" id="KHE42627.1"/>
    </source>
</evidence>
<organism evidence="3 4">
    <name type="scientific">Alistipes inops</name>
    <dbReference type="NCBI Taxonomy" id="1501391"/>
    <lineage>
        <taxon>Bacteria</taxon>
        <taxon>Pseudomonadati</taxon>
        <taxon>Bacteroidota</taxon>
        <taxon>Bacteroidia</taxon>
        <taxon>Bacteroidales</taxon>
        <taxon>Rikenellaceae</taxon>
        <taxon>Alistipes</taxon>
    </lineage>
</organism>
<comment type="caution">
    <text evidence="3">The sequence shown here is derived from an EMBL/GenBank/DDBJ whole genome shotgun (WGS) entry which is preliminary data.</text>
</comment>